<reference evidence="10" key="1">
    <citation type="journal article" date="2019" name="Int. J. Syst. Evol. Microbiol.">
        <title>The Global Catalogue of Microorganisms (GCM) 10K type strain sequencing project: providing services to taxonomists for standard genome sequencing and annotation.</title>
        <authorList>
            <consortium name="The Broad Institute Genomics Platform"/>
            <consortium name="The Broad Institute Genome Sequencing Center for Infectious Disease"/>
            <person name="Wu L."/>
            <person name="Ma J."/>
        </authorList>
    </citation>
    <scope>NUCLEOTIDE SEQUENCE [LARGE SCALE GENOMIC DNA]</scope>
    <source>
        <strain evidence="10">CGMCC 4.7198</strain>
    </source>
</reference>
<proteinExistence type="inferred from homology"/>
<comment type="pathway">
    <text evidence="3 7">Carbohydrate degradation; pentose phosphate pathway; D-ribulose 5-phosphate from D-glucose 6-phosphate (oxidative stage): step 2/3.</text>
</comment>
<dbReference type="InterPro" id="IPR039104">
    <property type="entry name" value="6PGL"/>
</dbReference>
<comment type="similarity">
    <text evidence="4 7">Belongs to the glucosamine/galactosamine-6-phosphate isomerase family. 6-phosphogluconolactonase subfamily.</text>
</comment>
<dbReference type="SUPFAM" id="SSF100950">
    <property type="entry name" value="NagB/RpiA/CoA transferase-like"/>
    <property type="match status" value="1"/>
</dbReference>
<dbReference type="PANTHER" id="PTHR11054:SF0">
    <property type="entry name" value="6-PHOSPHOGLUCONOLACTONASE"/>
    <property type="match status" value="1"/>
</dbReference>
<evidence type="ECO:0000256" key="3">
    <source>
        <dbReference type="ARBA" id="ARBA00004961"/>
    </source>
</evidence>
<dbReference type="EMBL" id="JBHSQL010000013">
    <property type="protein sequence ID" value="MFC6150912.1"/>
    <property type="molecule type" value="Genomic_DNA"/>
</dbReference>
<dbReference type="Gene3D" id="3.40.50.1360">
    <property type="match status" value="1"/>
</dbReference>
<dbReference type="InterPro" id="IPR005900">
    <property type="entry name" value="6-phosphogluconolactonase_DevB"/>
</dbReference>
<evidence type="ECO:0000256" key="1">
    <source>
        <dbReference type="ARBA" id="ARBA00000832"/>
    </source>
</evidence>
<comment type="function">
    <text evidence="2 7">Hydrolysis of 6-phosphogluconolactone to 6-phosphogluconate.</text>
</comment>
<feature type="domain" description="Glucosamine/galactosamine-6-phosphate isomerase" evidence="8">
    <location>
        <begin position="12"/>
        <end position="228"/>
    </location>
</feature>
<dbReference type="GO" id="GO:0017057">
    <property type="term" value="F:6-phosphogluconolactonase activity"/>
    <property type="evidence" value="ECO:0007669"/>
    <property type="project" value="UniProtKB-EC"/>
</dbReference>
<keyword evidence="7 9" id="KW-0378">Hydrolase</keyword>
<keyword evidence="10" id="KW-1185">Reference proteome</keyword>
<dbReference type="Pfam" id="PF01182">
    <property type="entry name" value="Glucosamine_iso"/>
    <property type="match status" value="1"/>
</dbReference>
<comment type="catalytic activity">
    <reaction evidence="1 7">
        <text>6-phospho-D-glucono-1,5-lactone + H2O = 6-phospho-D-gluconate + H(+)</text>
        <dbReference type="Rhea" id="RHEA:12556"/>
        <dbReference type="ChEBI" id="CHEBI:15377"/>
        <dbReference type="ChEBI" id="CHEBI:15378"/>
        <dbReference type="ChEBI" id="CHEBI:57955"/>
        <dbReference type="ChEBI" id="CHEBI:58759"/>
        <dbReference type="EC" id="3.1.1.31"/>
    </reaction>
</comment>
<accession>A0ABW1QQ80</accession>
<evidence type="ECO:0000256" key="6">
    <source>
        <dbReference type="ARBA" id="ARBA00020337"/>
    </source>
</evidence>
<dbReference type="InterPro" id="IPR037171">
    <property type="entry name" value="NagB/RpiA_transferase-like"/>
</dbReference>
<name>A0ABW1QQ80_9ACTN</name>
<dbReference type="NCBIfam" id="TIGR01198">
    <property type="entry name" value="pgl"/>
    <property type="match status" value="1"/>
</dbReference>
<dbReference type="InterPro" id="IPR006148">
    <property type="entry name" value="Glc/Gal-6P_isomerase"/>
</dbReference>
<protein>
    <recommendedName>
        <fullName evidence="6 7">6-phosphogluconolactonase</fullName>
        <shortName evidence="7">6PGL</shortName>
        <ecNumber evidence="5 7">3.1.1.31</ecNumber>
    </recommendedName>
</protein>
<dbReference type="RefSeq" id="WP_377036098.1">
    <property type="nucleotide sequence ID" value="NZ_JBHSQL010000013.1"/>
</dbReference>
<dbReference type="Proteomes" id="UP001596097">
    <property type="component" value="Unassembled WGS sequence"/>
</dbReference>
<dbReference type="CDD" id="cd01400">
    <property type="entry name" value="6PGL"/>
    <property type="match status" value="1"/>
</dbReference>
<evidence type="ECO:0000256" key="2">
    <source>
        <dbReference type="ARBA" id="ARBA00002681"/>
    </source>
</evidence>
<evidence type="ECO:0000256" key="5">
    <source>
        <dbReference type="ARBA" id="ARBA00013198"/>
    </source>
</evidence>
<sequence>MSAGAEVLVERDADSLAGAVADQLVSTLAALQAQGHIPSVVLTGGTIADKVHREVAERSGDRVDWSRVELFWGDERFVAADSSDRNEGQARRARLDHVDVDPARVHAMGADDGSGGLDAAADAYADVVRDRVFDIVMLGVGPDGHVASLFPGKPSLSVLDRDTIAEADSPKPPPARISLSFAALNRGREIWLLVSGDGKADAVARALRDGDLTETPAAGVRGTEQTLWMLDEGAASRLPPT</sequence>
<dbReference type="PANTHER" id="PTHR11054">
    <property type="entry name" value="6-PHOSPHOGLUCONOLACTONASE"/>
    <property type="match status" value="1"/>
</dbReference>
<evidence type="ECO:0000313" key="10">
    <source>
        <dbReference type="Proteomes" id="UP001596097"/>
    </source>
</evidence>
<gene>
    <name evidence="7 9" type="primary">pgl</name>
    <name evidence="9" type="ORF">ACFPYK_16025</name>
</gene>
<evidence type="ECO:0000256" key="4">
    <source>
        <dbReference type="ARBA" id="ARBA00010662"/>
    </source>
</evidence>
<organism evidence="9 10">
    <name type="scientific">Mumia xiangluensis</name>
    <dbReference type="NCBI Taxonomy" id="1678900"/>
    <lineage>
        <taxon>Bacteria</taxon>
        <taxon>Bacillati</taxon>
        <taxon>Actinomycetota</taxon>
        <taxon>Actinomycetes</taxon>
        <taxon>Propionibacteriales</taxon>
        <taxon>Nocardioidaceae</taxon>
        <taxon>Mumia</taxon>
    </lineage>
</organism>
<evidence type="ECO:0000313" key="9">
    <source>
        <dbReference type="EMBL" id="MFC6150912.1"/>
    </source>
</evidence>
<evidence type="ECO:0000256" key="7">
    <source>
        <dbReference type="RuleBase" id="RU365095"/>
    </source>
</evidence>
<comment type="caution">
    <text evidence="9">The sequence shown here is derived from an EMBL/GenBank/DDBJ whole genome shotgun (WGS) entry which is preliminary data.</text>
</comment>
<evidence type="ECO:0000259" key="8">
    <source>
        <dbReference type="Pfam" id="PF01182"/>
    </source>
</evidence>
<dbReference type="EC" id="3.1.1.31" evidence="5 7"/>